<dbReference type="STRING" id="7375.A0A0L0BP34"/>
<evidence type="ECO:0000256" key="1">
    <source>
        <dbReference type="ARBA" id="ARBA00001936"/>
    </source>
</evidence>
<evidence type="ECO:0000256" key="3">
    <source>
        <dbReference type="ARBA" id="ARBA00005582"/>
    </source>
</evidence>
<sequence length="346" mass="38428">MPQTNSLPSIEQKLLNVIAGQDLGDITQELCDFSLEEQNATAEAQGIQPSAASDFTPVLGKTVTYIVACVLFNEDNEVLAMQEAKQSCAGKWYLPAGRMEKNETICEAAIREVYEETGLNCEISTLLAIEAAGGSWFRFVLTGRITGGSLKTPAQADSESLQARWIADIKELPLRANDILNIIDIGKAYVSRNNSPQPVLWHNEVIPTKYSHHKNYLRVVAVIRKRATNALNVLVSEKNVHHFPTVEVHPQRSLHSTLRKFMIELFGAELPQHRPHGILSVEHCPSPPPHTTDGICLNVLVVFRPPLEEVSLIGKCTWHELSKTLEEKLGRILSSKHSTIPLNVIR</sequence>
<dbReference type="AlphaFoldDB" id="A0A0L0BP34"/>
<dbReference type="SUPFAM" id="SSF55811">
    <property type="entry name" value="Nudix"/>
    <property type="match status" value="1"/>
</dbReference>
<dbReference type="OrthoDB" id="10005910at2759"/>
<evidence type="ECO:0000313" key="9">
    <source>
        <dbReference type="EMBL" id="KNC21738.1"/>
    </source>
</evidence>
<evidence type="ECO:0000313" key="10">
    <source>
        <dbReference type="Proteomes" id="UP000037069"/>
    </source>
</evidence>
<evidence type="ECO:0000256" key="4">
    <source>
        <dbReference type="ARBA" id="ARBA00022723"/>
    </source>
</evidence>
<comment type="similarity">
    <text evidence="3">Belongs to the Nudix hydrolase family.</text>
</comment>
<dbReference type="InterPro" id="IPR042970">
    <property type="entry name" value="NUDT18_NUDIX"/>
</dbReference>
<keyword evidence="7" id="KW-0464">Manganese</keyword>
<dbReference type="PANTHER" id="PTHR22769">
    <property type="entry name" value="MUTT/NUDIX HYDROLASE"/>
    <property type="match status" value="1"/>
</dbReference>
<dbReference type="InterPro" id="IPR020084">
    <property type="entry name" value="NUDIX_hydrolase_CS"/>
</dbReference>
<dbReference type="EMBL" id="JRES01001582">
    <property type="protein sequence ID" value="KNC21738.1"/>
    <property type="molecule type" value="Genomic_DNA"/>
</dbReference>
<keyword evidence="5" id="KW-0378">Hydrolase</keyword>
<comment type="caution">
    <text evidence="9">The sequence shown here is derived from an EMBL/GenBank/DDBJ whole genome shotgun (WGS) entry which is preliminary data.</text>
</comment>
<feature type="domain" description="Nudix hydrolase" evidence="8">
    <location>
        <begin position="62"/>
        <end position="189"/>
    </location>
</feature>
<dbReference type="GO" id="GO:0046872">
    <property type="term" value="F:metal ion binding"/>
    <property type="evidence" value="ECO:0007669"/>
    <property type="project" value="UniProtKB-KW"/>
</dbReference>
<dbReference type="GO" id="GO:0044715">
    <property type="term" value="F:8-oxo-dGDP phosphatase activity"/>
    <property type="evidence" value="ECO:0007669"/>
    <property type="project" value="TreeGrafter"/>
</dbReference>
<evidence type="ECO:0000256" key="6">
    <source>
        <dbReference type="ARBA" id="ARBA00022842"/>
    </source>
</evidence>
<dbReference type="Pfam" id="PF00293">
    <property type="entry name" value="NUDIX"/>
    <property type="match status" value="1"/>
</dbReference>
<accession>A0A0L0BP34</accession>
<keyword evidence="4" id="KW-0479">Metal-binding</keyword>
<dbReference type="CDD" id="cd04671">
    <property type="entry name" value="NUDIX_8DGDPP_Nudt18"/>
    <property type="match status" value="1"/>
</dbReference>
<dbReference type="Gene3D" id="3.90.79.10">
    <property type="entry name" value="Nucleoside Triphosphate Pyrophosphohydrolase"/>
    <property type="match status" value="1"/>
</dbReference>
<comment type="cofactor">
    <cofactor evidence="1">
        <name>Mn(2+)</name>
        <dbReference type="ChEBI" id="CHEBI:29035"/>
    </cofactor>
</comment>
<keyword evidence="6" id="KW-0460">Magnesium</keyword>
<protein>
    <recommendedName>
        <fullName evidence="8">Nudix hydrolase domain-containing protein</fullName>
    </recommendedName>
</protein>
<evidence type="ECO:0000256" key="5">
    <source>
        <dbReference type="ARBA" id="ARBA00022801"/>
    </source>
</evidence>
<evidence type="ECO:0000256" key="2">
    <source>
        <dbReference type="ARBA" id="ARBA00001946"/>
    </source>
</evidence>
<gene>
    <name evidence="9" type="ORF">FF38_03993</name>
</gene>
<name>A0A0L0BP34_LUCCU</name>
<organism evidence="9 10">
    <name type="scientific">Lucilia cuprina</name>
    <name type="common">Green bottle fly</name>
    <name type="synonym">Australian sheep blowfly</name>
    <dbReference type="NCBI Taxonomy" id="7375"/>
    <lineage>
        <taxon>Eukaryota</taxon>
        <taxon>Metazoa</taxon>
        <taxon>Ecdysozoa</taxon>
        <taxon>Arthropoda</taxon>
        <taxon>Hexapoda</taxon>
        <taxon>Insecta</taxon>
        <taxon>Pterygota</taxon>
        <taxon>Neoptera</taxon>
        <taxon>Endopterygota</taxon>
        <taxon>Diptera</taxon>
        <taxon>Brachycera</taxon>
        <taxon>Muscomorpha</taxon>
        <taxon>Oestroidea</taxon>
        <taxon>Calliphoridae</taxon>
        <taxon>Luciliinae</taxon>
        <taxon>Lucilia</taxon>
    </lineage>
</organism>
<dbReference type="GO" id="GO:0044716">
    <property type="term" value="F:8-oxo-GDP phosphatase activity"/>
    <property type="evidence" value="ECO:0007669"/>
    <property type="project" value="TreeGrafter"/>
</dbReference>
<proteinExistence type="inferred from homology"/>
<dbReference type="Proteomes" id="UP000037069">
    <property type="component" value="Unassembled WGS sequence"/>
</dbReference>
<dbReference type="OMA" id="FPTCEIN"/>
<reference evidence="9 10" key="1">
    <citation type="journal article" date="2015" name="Nat. Commun.">
        <title>Lucilia cuprina genome unlocks parasitic fly biology to underpin future interventions.</title>
        <authorList>
            <person name="Anstead C.A."/>
            <person name="Korhonen P.K."/>
            <person name="Young N.D."/>
            <person name="Hall R.S."/>
            <person name="Jex A.R."/>
            <person name="Murali S.C."/>
            <person name="Hughes D.S."/>
            <person name="Lee S.F."/>
            <person name="Perry T."/>
            <person name="Stroehlein A.J."/>
            <person name="Ansell B.R."/>
            <person name="Breugelmans B."/>
            <person name="Hofmann A."/>
            <person name="Qu J."/>
            <person name="Dugan S."/>
            <person name="Lee S.L."/>
            <person name="Chao H."/>
            <person name="Dinh H."/>
            <person name="Han Y."/>
            <person name="Doddapaneni H.V."/>
            <person name="Worley K.C."/>
            <person name="Muzny D.M."/>
            <person name="Ioannidis P."/>
            <person name="Waterhouse R.M."/>
            <person name="Zdobnov E.M."/>
            <person name="James P.J."/>
            <person name="Bagnall N.H."/>
            <person name="Kotze A.C."/>
            <person name="Gibbs R.A."/>
            <person name="Richards S."/>
            <person name="Batterham P."/>
            <person name="Gasser R.B."/>
        </authorList>
    </citation>
    <scope>NUCLEOTIDE SEQUENCE [LARGE SCALE GENOMIC DNA]</scope>
    <source>
        <strain evidence="9 10">LS</strain>
        <tissue evidence="9">Full body</tissue>
    </source>
</reference>
<dbReference type="InterPro" id="IPR000086">
    <property type="entry name" value="NUDIX_hydrolase_dom"/>
</dbReference>
<dbReference type="PROSITE" id="PS00893">
    <property type="entry name" value="NUDIX_BOX"/>
    <property type="match status" value="1"/>
</dbReference>
<comment type="cofactor">
    <cofactor evidence="2">
        <name>Mg(2+)</name>
        <dbReference type="ChEBI" id="CHEBI:18420"/>
    </cofactor>
</comment>
<dbReference type="PANTHER" id="PTHR22769:SF56">
    <property type="entry name" value="8-OXO-DGDP PHOSPHATASE NUDT18"/>
    <property type="match status" value="1"/>
</dbReference>
<evidence type="ECO:0000256" key="7">
    <source>
        <dbReference type="ARBA" id="ARBA00023211"/>
    </source>
</evidence>
<evidence type="ECO:0000259" key="8">
    <source>
        <dbReference type="PROSITE" id="PS51462"/>
    </source>
</evidence>
<dbReference type="InterPro" id="IPR015797">
    <property type="entry name" value="NUDIX_hydrolase-like_dom_sf"/>
</dbReference>
<keyword evidence="10" id="KW-1185">Reference proteome</keyword>
<dbReference type="PROSITE" id="PS51462">
    <property type="entry name" value="NUDIX"/>
    <property type="match status" value="1"/>
</dbReference>